<dbReference type="Pfam" id="PF02517">
    <property type="entry name" value="Rce1-like"/>
    <property type="match status" value="1"/>
</dbReference>
<feature type="transmembrane region" description="Helical" evidence="1">
    <location>
        <begin position="179"/>
        <end position="196"/>
    </location>
</feature>
<accession>A0A2S5VUH1</accession>
<dbReference type="InterPro" id="IPR003675">
    <property type="entry name" value="Rce1/LyrA-like_dom"/>
</dbReference>
<keyword evidence="1" id="KW-0812">Transmembrane</keyword>
<organism evidence="3 4">
    <name type="scientific">Clavibacter michiganensis</name>
    <dbReference type="NCBI Taxonomy" id="28447"/>
    <lineage>
        <taxon>Bacteria</taxon>
        <taxon>Bacillati</taxon>
        <taxon>Actinomycetota</taxon>
        <taxon>Actinomycetes</taxon>
        <taxon>Micrococcales</taxon>
        <taxon>Microbacteriaceae</taxon>
        <taxon>Clavibacter</taxon>
    </lineage>
</organism>
<feature type="transmembrane region" description="Helical" evidence="1">
    <location>
        <begin position="203"/>
        <end position="227"/>
    </location>
</feature>
<feature type="domain" description="CAAX prenyl protease 2/Lysostaphin resistance protein A-like" evidence="2">
    <location>
        <begin position="116"/>
        <end position="215"/>
    </location>
</feature>
<feature type="transmembrane region" description="Helical" evidence="1">
    <location>
        <begin position="239"/>
        <end position="257"/>
    </location>
</feature>
<dbReference type="AlphaFoldDB" id="A0A2S5VUH1"/>
<protein>
    <recommendedName>
        <fullName evidence="2">CAAX prenyl protease 2/Lysostaphin resistance protein A-like domain-containing protein</fullName>
    </recommendedName>
</protein>
<evidence type="ECO:0000313" key="3">
    <source>
        <dbReference type="EMBL" id="PPF68335.1"/>
    </source>
</evidence>
<feature type="transmembrane region" description="Helical" evidence="1">
    <location>
        <begin position="12"/>
        <end position="33"/>
    </location>
</feature>
<sequence>MTVAVDPARRPLRTAWALVVGYLVVTVGLGGLLEGLAGERDATSRLVLGHVIPVTLAVGGLLLHVWWVGDQAVVWRERSTLAMSPRRPWLLAFPVLLVLLPVLGATSVAWGAIPATTVLVVVVSTGLVGVGEELLIRGVLLVAVRARHGELAALGITSGAFALGHVPGSIVGGMPAPELALQVAYLAVVGAACCWMRRVTGRLWPVMAVHAAVDATVLLGAASGSAPSVLPIPEQTAEVLLAVVQSLLVVAVAAGCVSARREDRRSAAARAAEAALGS</sequence>
<gene>
    <name evidence="3" type="ORF">C5E16_07485</name>
</gene>
<dbReference type="Proteomes" id="UP000239241">
    <property type="component" value="Unassembled WGS sequence"/>
</dbReference>
<dbReference type="GO" id="GO:0004175">
    <property type="term" value="F:endopeptidase activity"/>
    <property type="evidence" value="ECO:0007669"/>
    <property type="project" value="UniProtKB-ARBA"/>
</dbReference>
<reference evidence="3 4" key="1">
    <citation type="submission" date="2018-02" db="EMBL/GenBank/DDBJ databases">
        <title>Bacteriophage NCPPB3778 and a type I-E CRISPR drive the evolution of the US Biological Select Agent, Rathayibacter toxicus.</title>
        <authorList>
            <person name="Davis E.W.II."/>
            <person name="Tabima J.F."/>
            <person name="Weisberg A.J."/>
            <person name="Lopes L.D."/>
            <person name="Wiseman M.S."/>
            <person name="Wiseman M.S."/>
            <person name="Pupko T."/>
            <person name="Belcher M.S."/>
            <person name="Sechler A.J."/>
            <person name="Tancos M.A."/>
            <person name="Schroeder B.K."/>
            <person name="Murray T.D."/>
            <person name="Luster D.G."/>
            <person name="Schneider W.L."/>
            <person name="Rogers E."/>
            <person name="Andreote F.D."/>
            <person name="Grunwald N.J."/>
            <person name="Putnam M.L."/>
            <person name="Chang J.H."/>
        </authorList>
    </citation>
    <scope>NUCLEOTIDE SEQUENCE [LARGE SCALE GENOMIC DNA]</scope>
    <source>
        <strain evidence="3 4">AY1B3</strain>
    </source>
</reference>
<evidence type="ECO:0000259" key="2">
    <source>
        <dbReference type="Pfam" id="PF02517"/>
    </source>
</evidence>
<evidence type="ECO:0000256" key="1">
    <source>
        <dbReference type="SAM" id="Phobius"/>
    </source>
</evidence>
<feature type="transmembrane region" description="Helical" evidence="1">
    <location>
        <begin position="151"/>
        <end position="173"/>
    </location>
</feature>
<dbReference type="RefSeq" id="WP_104290153.1">
    <property type="nucleotide sequence ID" value="NZ_PSXY01000009.1"/>
</dbReference>
<comment type="caution">
    <text evidence="3">The sequence shown here is derived from an EMBL/GenBank/DDBJ whole genome shotgun (WGS) entry which is preliminary data.</text>
</comment>
<dbReference type="GO" id="GO:0080120">
    <property type="term" value="P:CAAX-box protein maturation"/>
    <property type="evidence" value="ECO:0007669"/>
    <property type="project" value="UniProtKB-ARBA"/>
</dbReference>
<evidence type="ECO:0000313" key="4">
    <source>
        <dbReference type="Proteomes" id="UP000239241"/>
    </source>
</evidence>
<feature type="transmembrane region" description="Helical" evidence="1">
    <location>
        <begin position="119"/>
        <end position="144"/>
    </location>
</feature>
<proteinExistence type="predicted"/>
<keyword evidence="1" id="KW-0472">Membrane</keyword>
<feature type="transmembrane region" description="Helical" evidence="1">
    <location>
        <begin position="89"/>
        <end position="113"/>
    </location>
</feature>
<name>A0A2S5VUH1_9MICO</name>
<dbReference type="EMBL" id="PSXY01000009">
    <property type="protein sequence ID" value="PPF68335.1"/>
    <property type="molecule type" value="Genomic_DNA"/>
</dbReference>
<feature type="transmembrane region" description="Helical" evidence="1">
    <location>
        <begin position="45"/>
        <end position="68"/>
    </location>
</feature>
<keyword evidence="1" id="KW-1133">Transmembrane helix</keyword>